<evidence type="ECO:0000259" key="5">
    <source>
        <dbReference type="Pfam" id="PF00891"/>
    </source>
</evidence>
<dbReference type="InterPro" id="IPR029063">
    <property type="entry name" value="SAM-dependent_MTases_sf"/>
</dbReference>
<evidence type="ECO:0000313" key="7">
    <source>
        <dbReference type="EMBL" id="EHL01925.1"/>
    </source>
</evidence>
<comment type="caution">
    <text evidence="7">The sequence shown here is derived from an EMBL/GenBank/DDBJ whole genome shotgun (WGS) entry which is preliminary data.</text>
</comment>
<dbReference type="Gene3D" id="1.10.10.10">
    <property type="entry name" value="Winged helix-like DNA-binding domain superfamily/Winged helix DNA-binding domain"/>
    <property type="match status" value="1"/>
</dbReference>
<evidence type="ECO:0000256" key="2">
    <source>
        <dbReference type="ARBA" id="ARBA00022679"/>
    </source>
</evidence>
<keyword evidence="1 7" id="KW-0489">Methyltransferase</keyword>
<dbReference type="SUPFAM" id="SSF53335">
    <property type="entry name" value="S-adenosyl-L-methionine-dependent methyltransferases"/>
    <property type="match status" value="1"/>
</dbReference>
<organism evidence="7 8">
    <name type="scientific">Glarea lozoyensis (strain ATCC 74030 / MF5533)</name>
    <dbReference type="NCBI Taxonomy" id="1104152"/>
    <lineage>
        <taxon>Eukaryota</taxon>
        <taxon>Fungi</taxon>
        <taxon>Dikarya</taxon>
        <taxon>Ascomycota</taxon>
        <taxon>Pezizomycotina</taxon>
        <taxon>Leotiomycetes</taxon>
        <taxon>Helotiales</taxon>
        <taxon>Helotiaceae</taxon>
        <taxon>Glarea</taxon>
    </lineage>
</organism>
<keyword evidence="4" id="KW-0812">Transmembrane</keyword>
<dbReference type="PROSITE" id="PS51683">
    <property type="entry name" value="SAM_OMT_II"/>
    <property type="match status" value="1"/>
</dbReference>
<evidence type="ECO:0000259" key="6">
    <source>
        <dbReference type="Pfam" id="PF20684"/>
    </source>
</evidence>
<feature type="domain" description="O-methyltransferase C-terminal" evidence="5">
    <location>
        <begin position="232"/>
        <end position="421"/>
    </location>
</feature>
<evidence type="ECO:0000313" key="8">
    <source>
        <dbReference type="Proteomes" id="UP000005446"/>
    </source>
</evidence>
<evidence type="ECO:0000256" key="3">
    <source>
        <dbReference type="ARBA" id="ARBA00022691"/>
    </source>
</evidence>
<keyword evidence="2 7" id="KW-0808">Transferase</keyword>
<keyword evidence="3" id="KW-0949">S-adenosyl-L-methionine</keyword>
<dbReference type="HOGENOM" id="CLU_419800_0_0_1"/>
<dbReference type="InterPro" id="IPR036390">
    <property type="entry name" value="WH_DNA-bd_sf"/>
</dbReference>
<reference evidence="7 8" key="1">
    <citation type="journal article" date="2012" name="Eukaryot. Cell">
        <title>Genome sequence of the fungus Glarea lozoyensis: the first genome sequence of a species from the Helotiaceae family.</title>
        <authorList>
            <person name="Youssar L."/>
            <person name="Gruening B.A."/>
            <person name="Erxleben A."/>
            <person name="Guenther S."/>
            <person name="Huettel W."/>
        </authorList>
    </citation>
    <scope>NUCLEOTIDE SEQUENCE [LARGE SCALE GENOMIC DNA]</scope>
    <source>
        <strain evidence="8">ATCC 74030 / MF5533</strain>
    </source>
</reference>
<keyword evidence="4" id="KW-0472">Membrane</keyword>
<sequence length="653" mass="72719">MVFGIYAWPLRLLAFSGIFALLFSALTMASPNTTTTPRIVDLAAQISTLVAQFQEHLSAHNLSSPSFAEEGPDTFPPEISHLKDALLDATAEMHELLLDPLSLLFKFAAISNLVSIDAISRYKIPDMIPPGSQISFDEISQKTGLQKGPVRRLLQHAMSMRILTEPEPEMVAHTRISKFMTIPSINSWVNFESRETWPATTRIVDAIQKWPNSQEANETGFILANNNKSVQDIVTTSPERAMRFASGMQAIDYVPGYAIENVSTVYDWASLGNVRIVNVAGSRGQAAIELAKNFGNIRLLVQDSANMIQGAESGVPEELKGRVEFMAHGLFEPQTIKAPVYFFRMAFRSLGDKYAVQVLKAQIPVLESGVKILLQDVCMPEPDTIPLWRERISRSVDLALECFSNGRERYLDEWKYLLAAADKRFVLHRVYVPKDSLLGILEIHWDTTGSRCLGHFAIGCQIESYLQHFDQITSYAVSLLNSALNLVCQSCLTVCFTYGFGKHDKALNFKQAVGIAKWIWMSFTPGITSSIVSRISICILLVRIFGVRVWLKWLLIVLTVFQVAMSVALALTSWLQVRPVEGLWNPKIHAHRLSPEVVAREGNVGGGQTESESVVQAGNTDLSTHQTYDSSIDPKKILRTDNFNVKSDRVGDP</sequence>
<dbReference type="PANTHER" id="PTHR43712">
    <property type="entry name" value="PUTATIVE (AFU_ORTHOLOGUE AFUA_4G14580)-RELATED"/>
    <property type="match status" value="1"/>
</dbReference>
<feature type="transmembrane region" description="Helical" evidence="4">
    <location>
        <begin position="518"/>
        <end position="542"/>
    </location>
</feature>
<dbReference type="GO" id="GO:0032259">
    <property type="term" value="P:methylation"/>
    <property type="evidence" value="ECO:0007669"/>
    <property type="project" value="UniProtKB-KW"/>
</dbReference>
<gene>
    <name evidence="7" type="ORF">M7I_2055</name>
</gene>
<dbReference type="InterPro" id="IPR036388">
    <property type="entry name" value="WH-like_DNA-bd_sf"/>
</dbReference>
<dbReference type="Proteomes" id="UP000005446">
    <property type="component" value="Unassembled WGS sequence"/>
</dbReference>
<dbReference type="AlphaFoldDB" id="H0EHR9"/>
<dbReference type="Pfam" id="PF20684">
    <property type="entry name" value="Fung_rhodopsin"/>
    <property type="match status" value="1"/>
</dbReference>
<keyword evidence="4" id="KW-1133">Transmembrane helix</keyword>
<dbReference type="InterPro" id="IPR049326">
    <property type="entry name" value="Rhodopsin_dom_fungi"/>
</dbReference>
<protein>
    <submittedName>
        <fullName evidence="7">Putative Sterigmatocystin 8-O-methyltransferase</fullName>
    </submittedName>
</protein>
<evidence type="ECO:0000256" key="1">
    <source>
        <dbReference type="ARBA" id="ARBA00022603"/>
    </source>
</evidence>
<dbReference type="InParanoid" id="H0EHR9"/>
<dbReference type="InterPro" id="IPR016461">
    <property type="entry name" value="COMT-like"/>
</dbReference>
<feature type="domain" description="Rhodopsin" evidence="6">
    <location>
        <begin position="484"/>
        <end position="591"/>
    </location>
</feature>
<dbReference type="OrthoDB" id="1606438at2759"/>
<dbReference type="EMBL" id="AGUE01000041">
    <property type="protein sequence ID" value="EHL01925.1"/>
    <property type="molecule type" value="Genomic_DNA"/>
</dbReference>
<dbReference type="GO" id="GO:0008171">
    <property type="term" value="F:O-methyltransferase activity"/>
    <property type="evidence" value="ECO:0007669"/>
    <property type="project" value="InterPro"/>
</dbReference>
<accession>H0EHR9</accession>
<keyword evidence="8" id="KW-1185">Reference proteome</keyword>
<name>H0EHR9_GLAL7</name>
<dbReference type="SUPFAM" id="SSF46785">
    <property type="entry name" value="Winged helix' DNA-binding domain"/>
    <property type="match status" value="1"/>
</dbReference>
<evidence type="ECO:0000256" key="4">
    <source>
        <dbReference type="SAM" id="Phobius"/>
    </source>
</evidence>
<feature type="transmembrane region" description="Helical" evidence="4">
    <location>
        <begin position="554"/>
        <end position="575"/>
    </location>
</feature>
<dbReference type="Pfam" id="PF00891">
    <property type="entry name" value="Methyltransf_2"/>
    <property type="match status" value="1"/>
</dbReference>
<proteinExistence type="predicted"/>
<dbReference type="InterPro" id="IPR001077">
    <property type="entry name" value="COMT_C"/>
</dbReference>
<dbReference type="Gene3D" id="3.40.50.150">
    <property type="entry name" value="Vaccinia Virus protein VP39"/>
    <property type="match status" value="1"/>
</dbReference>
<dbReference type="PANTHER" id="PTHR43712:SF12">
    <property type="entry name" value="STERIGMATOCYSTIN 8-O-METHYLTRANSFERASE"/>
    <property type="match status" value="1"/>
</dbReference>